<feature type="compositionally biased region" description="Basic and acidic residues" evidence="1">
    <location>
        <begin position="17"/>
        <end position="26"/>
    </location>
</feature>
<proteinExistence type="predicted"/>
<keyword evidence="3" id="KW-1185">Reference proteome</keyword>
<evidence type="ECO:0000256" key="1">
    <source>
        <dbReference type="SAM" id="MobiDB-lite"/>
    </source>
</evidence>
<dbReference type="STRING" id="1198245.SAMN05444858_11063"/>
<dbReference type="PANTHER" id="PTHR21037:SF2">
    <property type="entry name" value="SIMILAR TO NOVEL PROTEIN"/>
    <property type="match status" value="1"/>
</dbReference>
<dbReference type="RefSeq" id="WP_076471346.1">
    <property type="nucleotide sequence ID" value="NZ_FTNF01000010.1"/>
</dbReference>
<dbReference type="Pfam" id="PF17653">
    <property type="entry name" value="DUF5522"/>
    <property type="match status" value="1"/>
</dbReference>
<accession>A0A1N7B1Q2</accession>
<dbReference type="OrthoDB" id="5244683at2"/>
<sequence>MTGKRRPLAARPLTEPHPSRLPHDHPGQERILAVHAAALDAGEAGYLDPDTGLFVLTAGFLARRGTCCGRGCRHCPYVDDPAGDAEVTPERRDG</sequence>
<evidence type="ECO:0000313" key="2">
    <source>
        <dbReference type="EMBL" id="SIR45226.1"/>
    </source>
</evidence>
<dbReference type="PANTHER" id="PTHR21037">
    <property type="entry name" value="39S RIBOSOMAL PROTEIN L14, MITOCHONDRIAL"/>
    <property type="match status" value="1"/>
</dbReference>
<dbReference type="AlphaFoldDB" id="A0A1N7B1Q2"/>
<protein>
    <submittedName>
        <fullName evidence="2">Uncharacterized protein</fullName>
    </submittedName>
</protein>
<gene>
    <name evidence="2" type="ORF">SAMN05444858_11063</name>
</gene>
<organism evidence="2 3">
    <name type="scientific">Micromonospora avicenniae</name>
    <dbReference type="NCBI Taxonomy" id="1198245"/>
    <lineage>
        <taxon>Bacteria</taxon>
        <taxon>Bacillati</taxon>
        <taxon>Actinomycetota</taxon>
        <taxon>Actinomycetes</taxon>
        <taxon>Micromonosporales</taxon>
        <taxon>Micromonosporaceae</taxon>
        <taxon>Micromonospora</taxon>
    </lineage>
</organism>
<evidence type="ECO:0000313" key="3">
    <source>
        <dbReference type="Proteomes" id="UP000186004"/>
    </source>
</evidence>
<reference evidence="2 3" key="1">
    <citation type="submission" date="2017-01" db="EMBL/GenBank/DDBJ databases">
        <authorList>
            <person name="Mah S.A."/>
            <person name="Swanson W.J."/>
            <person name="Moy G.W."/>
            <person name="Vacquier V.D."/>
        </authorList>
    </citation>
    <scope>NUCLEOTIDE SEQUENCE [LARGE SCALE GENOMIC DNA]</scope>
    <source>
        <strain evidence="2 3">DSM 45758</strain>
    </source>
</reference>
<dbReference type="Proteomes" id="UP000186004">
    <property type="component" value="Unassembled WGS sequence"/>
</dbReference>
<name>A0A1N7B1Q2_9ACTN</name>
<dbReference type="InterPro" id="IPR040807">
    <property type="entry name" value="DUF5522"/>
</dbReference>
<feature type="region of interest" description="Disordered" evidence="1">
    <location>
        <begin position="1"/>
        <end position="26"/>
    </location>
</feature>
<dbReference type="EMBL" id="FTNF01000010">
    <property type="protein sequence ID" value="SIR45226.1"/>
    <property type="molecule type" value="Genomic_DNA"/>
</dbReference>